<accession>A0AAD7GP74</accession>
<organism evidence="1 2">
    <name type="scientific">Mycena metata</name>
    <dbReference type="NCBI Taxonomy" id="1033252"/>
    <lineage>
        <taxon>Eukaryota</taxon>
        <taxon>Fungi</taxon>
        <taxon>Dikarya</taxon>
        <taxon>Basidiomycota</taxon>
        <taxon>Agaricomycotina</taxon>
        <taxon>Agaricomycetes</taxon>
        <taxon>Agaricomycetidae</taxon>
        <taxon>Agaricales</taxon>
        <taxon>Marasmiineae</taxon>
        <taxon>Mycenaceae</taxon>
        <taxon>Mycena</taxon>
    </lineage>
</organism>
<dbReference type="Proteomes" id="UP001215598">
    <property type="component" value="Unassembled WGS sequence"/>
</dbReference>
<gene>
    <name evidence="1" type="ORF">B0H16DRAFT_1236531</name>
</gene>
<reference evidence="1" key="1">
    <citation type="submission" date="2023-03" db="EMBL/GenBank/DDBJ databases">
        <title>Massive genome expansion in bonnet fungi (Mycena s.s.) driven by repeated elements and novel gene families across ecological guilds.</title>
        <authorList>
            <consortium name="Lawrence Berkeley National Laboratory"/>
            <person name="Harder C.B."/>
            <person name="Miyauchi S."/>
            <person name="Viragh M."/>
            <person name="Kuo A."/>
            <person name="Thoen E."/>
            <person name="Andreopoulos B."/>
            <person name="Lu D."/>
            <person name="Skrede I."/>
            <person name="Drula E."/>
            <person name="Henrissat B."/>
            <person name="Morin E."/>
            <person name="Kohler A."/>
            <person name="Barry K."/>
            <person name="LaButti K."/>
            <person name="Morin E."/>
            <person name="Salamov A."/>
            <person name="Lipzen A."/>
            <person name="Mereny Z."/>
            <person name="Hegedus B."/>
            <person name="Baldrian P."/>
            <person name="Stursova M."/>
            <person name="Weitz H."/>
            <person name="Taylor A."/>
            <person name="Grigoriev I.V."/>
            <person name="Nagy L.G."/>
            <person name="Martin F."/>
            <person name="Kauserud H."/>
        </authorList>
    </citation>
    <scope>NUCLEOTIDE SEQUENCE</scope>
    <source>
        <strain evidence="1">CBHHK182m</strain>
    </source>
</reference>
<protein>
    <submittedName>
        <fullName evidence="1">Uncharacterized protein</fullName>
    </submittedName>
</protein>
<dbReference type="EMBL" id="JARKIB010000586">
    <property type="protein sequence ID" value="KAJ7698524.1"/>
    <property type="molecule type" value="Genomic_DNA"/>
</dbReference>
<feature type="non-terminal residue" evidence="1">
    <location>
        <position position="1"/>
    </location>
</feature>
<evidence type="ECO:0000313" key="2">
    <source>
        <dbReference type="Proteomes" id="UP001215598"/>
    </source>
</evidence>
<keyword evidence="2" id="KW-1185">Reference proteome</keyword>
<comment type="caution">
    <text evidence="1">The sequence shown here is derived from an EMBL/GenBank/DDBJ whole genome shotgun (WGS) entry which is preliminary data.</text>
</comment>
<dbReference type="AlphaFoldDB" id="A0AAD7GP74"/>
<sequence length="75" mass="8479">DLYAITPGWGRPKRLDAHDRRIACRMIRSGVAQTAADVRHNQFPDVPARTACQALRQEGLNGCRKRKVPLMTKTH</sequence>
<name>A0AAD7GP74_9AGAR</name>
<feature type="non-terminal residue" evidence="1">
    <location>
        <position position="75"/>
    </location>
</feature>
<evidence type="ECO:0000313" key="1">
    <source>
        <dbReference type="EMBL" id="KAJ7698524.1"/>
    </source>
</evidence>
<proteinExistence type="predicted"/>